<evidence type="ECO:0000313" key="1">
    <source>
        <dbReference type="EMBL" id="KJU85875.1"/>
    </source>
</evidence>
<dbReference type="EMBL" id="LACI01000828">
    <property type="protein sequence ID" value="KJU85875.1"/>
    <property type="molecule type" value="Genomic_DNA"/>
</dbReference>
<keyword evidence="2" id="KW-1185">Reference proteome</keyword>
<accession>A0A0F3GVG6</accession>
<organism evidence="1 2">
    <name type="scientific">Candidatus Magnetobacterium bavaricum</name>
    <dbReference type="NCBI Taxonomy" id="29290"/>
    <lineage>
        <taxon>Bacteria</taxon>
        <taxon>Pseudomonadati</taxon>
        <taxon>Nitrospirota</taxon>
        <taxon>Thermodesulfovibrionia</taxon>
        <taxon>Thermodesulfovibrionales</taxon>
        <taxon>Candidatus Magnetobacteriaceae</taxon>
        <taxon>Candidatus Magnetobacterium</taxon>
    </lineage>
</organism>
<dbReference type="InterPro" id="IPR021030">
    <property type="entry name" value="DUF3731"/>
</dbReference>
<reference evidence="1 2" key="1">
    <citation type="submission" date="2015-02" db="EMBL/GenBank/DDBJ databases">
        <title>Single-cell genomics of uncultivated deep-branching MTB reveals a conserved set of magnetosome genes.</title>
        <authorList>
            <person name="Kolinko S."/>
            <person name="Richter M."/>
            <person name="Glockner F.O."/>
            <person name="Brachmann A."/>
            <person name="Schuler D."/>
        </authorList>
    </citation>
    <scope>NUCLEOTIDE SEQUENCE [LARGE SCALE GENOMIC DNA]</scope>
    <source>
        <strain evidence="1">TM-1</strain>
    </source>
</reference>
<dbReference type="Proteomes" id="UP000033423">
    <property type="component" value="Unassembled WGS sequence"/>
</dbReference>
<proteinExistence type="predicted"/>
<dbReference type="SUPFAM" id="SSF53067">
    <property type="entry name" value="Actin-like ATPase domain"/>
    <property type="match status" value="1"/>
</dbReference>
<evidence type="ECO:0000313" key="2">
    <source>
        <dbReference type="Proteomes" id="UP000033423"/>
    </source>
</evidence>
<dbReference type="AlphaFoldDB" id="A0A0F3GVG6"/>
<dbReference type="Pfam" id="PF12531">
    <property type="entry name" value="DUF3731"/>
    <property type="match status" value="1"/>
</dbReference>
<name>A0A0F3GVG6_9BACT</name>
<gene>
    <name evidence="1" type="ORF">MBAV_001930</name>
</gene>
<dbReference type="InterPro" id="IPR043129">
    <property type="entry name" value="ATPase_NBD"/>
</dbReference>
<comment type="caution">
    <text evidence="1">The sequence shown here is derived from an EMBL/GenBank/DDBJ whole genome shotgun (WGS) entry which is preliminary data.</text>
</comment>
<protein>
    <submittedName>
        <fullName evidence="1">Molecular chaperone DnaK</fullName>
    </submittedName>
</protein>
<sequence>MPIGREPEKGKTSGFQELGLPYVSDPTITTHLSMFLRRHAVNQHLPQVIDPQSGLRVVRPDGLLFNGGVFKSTLIRDAVTEALRHWFAAPEWSLQVLDNDRLDHAVALGAAYYGQVLRGIGVRISGGSGKAYYIAVESAQETREQTTQFKDPITAVCVAPRGLEEGQELHIAQPEFQVLANNPVSFSLYCSSYRVGDRTGDIVVDERDAFVELPAIKTVLYFGKKTGVAKIPVSLFVRLNEYGTLDVYCESRNTTHRWKLAFQLRGATEDAPTETPKDATVIDRTIDETNMQEAADLIRKAFDSDNTDITPDNITKKLEQTFVLDRTMWPLLTIRTLWDVLMELRHRRLATPRYEARWLNLAGFLLRPGFGHAVDEHRIRELWKIYADGIRFARDGQCRLEWWILWRRVAGGLSGLHQDMLFKKIAPSILQSRKKKEAARLQGAEVVELWMLAASLEHLSVQVKVELGDQLIKLIGKDKGNARYCWSLSRVGARQPFHGPVNMVVPKETVQGWVRQVMAPDWPKPHEFANLLTQLIRKTGDRVRDVDDSVRQEVVQRLGVYDWALRYIQPINEVVPIDWEEEKAVFGESLPIGLYI</sequence>